<dbReference type="GO" id="GO:0032259">
    <property type="term" value="P:methylation"/>
    <property type="evidence" value="ECO:0007669"/>
    <property type="project" value="UniProtKB-KW"/>
</dbReference>
<gene>
    <name evidence="1" type="ORF">HAP95_00120</name>
</gene>
<dbReference type="SUPFAM" id="SSF53335">
    <property type="entry name" value="S-adenosyl-L-methionine-dependent methyltransferases"/>
    <property type="match status" value="1"/>
</dbReference>
<dbReference type="EMBL" id="JAAOMP010000009">
    <property type="protein sequence ID" value="MBU2758633.1"/>
    <property type="molecule type" value="Genomic_DNA"/>
</dbReference>
<dbReference type="Proteomes" id="UP000755654">
    <property type="component" value="Unassembled WGS sequence"/>
</dbReference>
<evidence type="ECO:0000313" key="2">
    <source>
        <dbReference type="Proteomes" id="UP000755654"/>
    </source>
</evidence>
<keyword evidence="1" id="KW-0808">Transferase</keyword>
<keyword evidence="1" id="KW-0489">Methyltransferase</keyword>
<accession>A0ABS5ZTU8</accession>
<name>A0ABS5ZTU8_9PROT</name>
<keyword evidence="2" id="KW-1185">Reference proteome</keyword>
<proteinExistence type="predicted"/>
<organism evidence="1 2">
    <name type="scientific">Acidithiobacillus sulfurivorans</name>
    <dbReference type="NCBI Taxonomy" id="1958756"/>
    <lineage>
        <taxon>Bacteria</taxon>
        <taxon>Pseudomonadati</taxon>
        <taxon>Pseudomonadota</taxon>
        <taxon>Acidithiobacillia</taxon>
        <taxon>Acidithiobacillales</taxon>
        <taxon>Acidithiobacillaceae</taxon>
        <taxon>Acidithiobacillus</taxon>
    </lineage>
</organism>
<protein>
    <submittedName>
        <fullName evidence="1">Class I SAM-dependent methyltransferase</fullName>
    </submittedName>
</protein>
<comment type="caution">
    <text evidence="1">The sequence shown here is derived from an EMBL/GenBank/DDBJ whole genome shotgun (WGS) entry which is preliminary data.</text>
</comment>
<dbReference type="RefSeq" id="WP_215882448.1">
    <property type="nucleotide sequence ID" value="NZ_JAAOMP010000009.1"/>
</dbReference>
<sequence>MHKVLDYGCGSGNFIEAIQGINGIEAVGFEPYMKERVNYNSPIYEDFYAVEAAGPFDLITIFETIEHLTDTELKNFLYQAN</sequence>
<evidence type="ECO:0000313" key="1">
    <source>
        <dbReference type="EMBL" id="MBU2758633.1"/>
    </source>
</evidence>
<dbReference type="InterPro" id="IPR029063">
    <property type="entry name" value="SAM-dependent_MTases_sf"/>
</dbReference>
<dbReference type="Gene3D" id="3.40.50.150">
    <property type="entry name" value="Vaccinia Virus protein VP39"/>
    <property type="match status" value="1"/>
</dbReference>
<dbReference type="Pfam" id="PF13489">
    <property type="entry name" value="Methyltransf_23"/>
    <property type="match status" value="1"/>
</dbReference>
<dbReference type="GO" id="GO:0008168">
    <property type="term" value="F:methyltransferase activity"/>
    <property type="evidence" value="ECO:0007669"/>
    <property type="project" value="UniProtKB-KW"/>
</dbReference>
<reference evidence="1 2" key="1">
    <citation type="journal article" date="2021" name="ISME J.">
        <title>Genomic evolution of the class Acidithiobacillia: deep-branching Proteobacteria living in extreme acidic conditions.</title>
        <authorList>
            <person name="Moya-Beltran A."/>
            <person name="Beard S."/>
            <person name="Rojas-Villalobos C."/>
            <person name="Issotta F."/>
            <person name="Gallardo Y."/>
            <person name="Ulloa R."/>
            <person name="Giaveno A."/>
            <person name="Degli Esposti M."/>
            <person name="Johnson D.B."/>
            <person name="Quatrini R."/>
        </authorList>
    </citation>
    <scope>NUCLEOTIDE SEQUENCE [LARGE SCALE GENOMIC DNA]</scope>
    <source>
        <strain evidence="1 2">RW2</strain>
    </source>
</reference>